<comment type="caution">
    <text evidence="2">The sequence shown here is derived from an EMBL/GenBank/DDBJ whole genome shotgun (WGS) entry which is preliminary data.</text>
</comment>
<dbReference type="AlphaFoldDB" id="A0ABD3EXK2"/>
<keyword evidence="3" id="KW-1185">Reference proteome</keyword>
<organism evidence="2 3">
    <name type="scientific">Phytophthora oleae</name>
    <dbReference type="NCBI Taxonomy" id="2107226"/>
    <lineage>
        <taxon>Eukaryota</taxon>
        <taxon>Sar</taxon>
        <taxon>Stramenopiles</taxon>
        <taxon>Oomycota</taxon>
        <taxon>Peronosporomycetes</taxon>
        <taxon>Peronosporales</taxon>
        <taxon>Peronosporaceae</taxon>
        <taxon>Phytophthora</taxon>
    </lineage>
</organism>
<sequence>MGFLPLIIIDTDGVTLADLGATASFVLGLGLRLAAAATVRSFLAALLLWLAPALRFLAPDAPLAKRFLADFLRLLDAPDALAEAEERRVDELTAGAGAAGAVARASRTPSDAPTEMTPMSWW</sequence>
<evidence type="ECO:0000256" key="1">
    <source>
        <dbReference type="SAM" id="MobiDB-lite"/>
    </source>
</evidence>
<dbReference type="Proteomes" id="UP001632037">
    <property type="component" value="Unassembled WGS sequence"/>
</dbReference>
<evidence type="ECO:0000313" key="3">
    <source>
        <dbReference type="Proteomes" id="UP001632037"/>
    </source>
</evidence>
<reference evidence="2 3" key="1">
    <citation type="submission" date="2024-09" db="EMBL/GenBank/DDBJ databases">
        <title>Genome sequencing and assembly of Phytophthora oleae, isolate VK10A, causative agent of rot of olive drupes.</title>
        <authorList>
            <person name="Conti Taguali S."/>
            <person name="Riolo M."/>
            <person name="La Spada F."/>
            <person name="Cacciola S.O."/>
            <person name="Dionisio G."/>
        </authorList>
    </citation>
    <scope>NUCLEOTIDE SEQUENCE [LARGE SCALE GENOMIC DNA]</scope>
    <source>
        <strain evidence="2 3">VK10A</strain>
    </source>
</reference>
<gene>
    <name evidence="2" type="ORF">V7S43_016291</name>
</gene>
<protein>
    <submittedName>
        <fullName evidence="2">Uncharacterized protein</fullName>
    </submittedName>
</protein>
<accession>A0ABD3EXK2</accession>
<evidence type="ECO:0000313" key="2">
    <source>
        <dbReference type="EMBL" id="KAL3658655.1"/>
    </source>
</evidence>
<feature type="region of interest" description="Disordered" evidence="1">
    <location>
        <begin position="100"/>
        <end position="122"/>
    </location>
</feature>
<name>A0ABD3EXK2_9STRA</name>
<proteinExistence type="predicted"/>
<dbReference type="EMBL" id="JBIMZQ010000052">
    <property type="protein sequence ID" value="KAL3658655.1"/>
    <property type="molecule type" value="Genomic_DNA"/>
</dbReference>